<name>A0ABW6VJW3_MICFU</name>
<keyword evidence="1" id="KW-0732">Signal</keyword>
<dbReference type="GO" id="GO:0016787">
    <property type="term" value="F:hydrolase activity"/>
    <property type="evidence" value="ECO:0007669"/>
    <property type="project" value="UniProtKB-KW"/>
</dbReference>
<dbReference type="EC" id="3.4.21.-" evidence="2"/>
<evidence type="ECO:0000313" key="3">
    <source>
        <dbReference type="Proteomes" id="UP001602119"/>
    </source>
</evidence>
<feature type="signal peptide" evidence="1">
    <location>
        <begin position="1"/>
        <end position="29"/>
    </location>
</feature>
<dbReference type="InterPro" id="IPR043504">
    <property type="entry name" value="Peptidase_S1_PA_chymotrypsin"/>
</dbReference>
<sequence length="403" mass="42614">MHIRAKHLVLPVAAAGLLGSTLVAPAASAAPEPAAATLAGSGVAAWNVATFWYANNQANLLAATPYDVEPQARHVSKGRFAVGAPGADGEPGVVEPIGGKPGGSSDNENVNLPKTTGKVFFLGTDGKPHWCSATSLQSKYRNLVATAGHCVYDTKSNAAALTYWVFVPGNYKGKLPWGLYVGSQAFTHDKFDVYKEFDYDYAFVTVYNGLQAPPEGGAVPGEWTQVSKDEYDEYSSYGTYSFVADQFTKADPSGEYFVWKFADAGRLGDNVGGQGLAYNQQPGKPVLVVGYPSGWADTDGDAVTGDTEKWCYGATSAAWSLDLQAARLFAVPCPFTGGGASGSAWLAGYSHLTRTGYLNGLTVAVSDTDDDERIDTSLSPYFDGELYDIYKQAADQVSGSITG</sequence>
<keyword evidence="2" id="KW-0378">Hydrolase</keyword>
<dbReference type="Proteomes" id="UP001602119">
    <property type="component" value="Unassembled WGS sequence"/>
</dbReference>
<feature type="chain" id="PRO_5047188330" evidence="1">
    <location>
        <begin position="30"/>
        <end position="403"/>
    </location>
</feature>
<dbReference type="Gene3D" id="2.40.10.10">
    <property type="entry name" value="Trypsin-like serine proteases"/>
    <property type="match status" value="2"/>
</dbReference>
<dbReference type="EMBL" id="JBIAXI010000045">
    <property type="protein sequence ID" value="MFF4779211.1"/>
    <property type="molecule type" value="Genomic_DNA"/>
</dbReference>
<organism evidence="2 3">
    <name type="scientific">Microtetraspora fusca</name>
    <dbReference type="NCBI Taxonomy" id="1997"/>
    <lineage>
        <taxon>Bacteria</taxon>
        <taxon>Bacillati</taxon>
        <taxon>Actinomycetota</taxon>
        <taxon>Actinomycetes</taxon>
        <taxon>Streptosporangiales</taxon>
        <taxon>Streptosporangiaceae</taxon>
        <taxon>Microtetraspora</taxon>
    </lineage>
</organism>
<gene>
    <name evidence="2" type="ORF">ACFY05_40980</name>
</gene>
<dbReference type="RefSeq" id="WP_387347933.1">
    <property type="nucleotide sequence ID" value="NZ_JBIAXI010000045.1"/>
</dbReference>
<reference evidence="2 3" key="1">
    <citation type="submission" date="2024-10" db="EMBL/GenBank/DDBJ databases">
        <title>The Natural Products Discovery Center: Release of the First 8490 Sequenced Strains for Exploring Actinobacteria Biosynthetic Diversity.</title>
        <authorList>
            <person name="Kalkreuter E."/>
            <person name="Kautsar S.A."/>
            <person name="Yang D."/>
            <person name="Bader C.D."/>
            <person name="Teijaro C.N."/>
            <person name="Fluegel L."/>
            <person name="Davis C.M."/>
            <person name="Simpson J.R."/>
            <person name="Lauterbach L."/>
            <person name="Steele A.D."/>
            <person name="Gui C."/>
            <person name="Meng S."/>
            <person name="Li G."/>
            <person name="Viehrig K."/>
            <person name="Ye F."/>
            <person name="Su P."/>
            <person name="Kiefer A.F."/>
            <person name="Nichols A."/>
            <person name="Cepeda A.J."/>
            <person name="Yan W."/>
            <person name="Fan B."/>
            <person name="Jiang Y."/>
            <person name="Adhikari A."/>
            <person name="Zheng C.-J."/>
            <person name="Schuster L."/>
            <person name="Cowan T.M."/>
            <person name="Smanski M.J."/>
            <person name="Chevrette M.G."/>
            <person name="De Carvalho L.P.S."/>
            <person name="Shen B."/>
        </authorList>
    </citation>
    <scope>NUCLEOTIDE SEQUENCE [LARGE SCALE GENOMIC DNA]</scope>
    <source>
        <strain evidence="2 3">NPDC001281</strain>
    </source>
</reference>
<proteinExistence type="predicted"/>
<keyword evidence="3" id="KW-1185">Reference proteome</keyword>
<dbReference type="InterPro" id="IPR009003">
    <property type="entry name" value="Peptidase_S1_PA"/>
</dbReference>
<dbReference type="SUPFAM" id="SSF50494">
    <property type="entry name" value="Trypsin-like serine proteases"/>
    <property type="match status" value="1"/>
</dbReference>
<evidence type="ECO:0000313" key="2">
    <source>
        <dbReference type="EMBL" id="MFF4779211.1"/>
    </source>
</evidence>
<protein>
    <submittedName>
        <fullName evidence="2">Trypsin-like serine peptidase</fullName>
        <ecNumber evidence="2">3.4.21.-</ecNumber>
    </submittedName>
</protein>
<comment type="caution">
    <text evidence="2">The sequence shown here is derived from an EMBL/GenBank/DDBJ whole genome shotgun (WGS) entry which is preliminary data.</text>
</comment>
<evidence type="ECO:0000256" key="1">
    <source>
        <dbReference type="SAM" id="SignalP"/>
    </source>
</evidence>
<accession>A0ABW6VJW3</accession>